<evidence type="ECO:0000256" key="1">
    <source>
        <dbReference type="ARBA" id="ARBA00008139"/>
    </source>
</evidence>
<dbReference type="EMBL" id="CH902620">
    <property type="protein sequence ID" value="EDV31984.2"/>
    <property type="molecule type" value="Genomic_DNA"/>
</dbReference>
<dbReference type="SMR" id="B3MN06"/>
<dbReference type="OrthoDB" id="10029630at2759"/>
<organism evidence="10 11">
    <name type="scientific">Drosophila ananassae</name>
    <name type="common">Fruit fly</name>
    <dbReference type="NCBI Taxonomy" id="7217"/>
    <lineage>
        <taxon>Eukaryota</taxon>
        <taxon>Metazoa</taxon>
        <taxon>Ecdysozoa</taxon>
        <taxon>Arthropoda</taxon>
        <taxon>Hexapoda</taxon>
        <taxon>Insecta</taxon>
        <taxon>Pterygota</taxon>
        <taxon>Neoptera</taxon>
        <taxon>Endopterygota</taxon>
        <taxon>Diptera</taxon>
        <taxon>Brachycera</taxon>
        <taxon>Muscomorpha</taxon>
        <taxon>Ephydroidea</taxon>
        <taxon>Drosophilidae</taxon>
        <taxon>Drosophila</taxon>
        <taxon>Sophophora</taxon>
    </lineage>
</organism>
<evidence type="ECO:0000313" key="10">
    <source>
        <dbReference type="EMBL" id="EDV31984.2"/>
    </source>
</evidence>
<comment type="cofactor">
    <cofactor evidence="8">
        <name>Zn(2+)</name>
        <dbReference type="ChEBI" id="CHEBI:29105"/>
    </cofactor>
    <text evidence="8">Binds 1 zinc ion per subunit.</text>
</comment>
<keyword evidence="8 10" id="KW-0378">Hydrolase</keyword>
<dbReference type="PROSITE" id="PS52011">
    <property type="entry name" value="PEPTIDASE_M2"/>
    <property type="match status" value="1"/>
</dbReference>
<keyword evidence="8" id="KW-0645">Protease</keyword>
<dbReference type="GO" id="GO:0006508">
    <property type="term" value="P:proteolysis"/>
    <property type="evidence" value="ECO:0007669"/>
    <property type="project" value="UniProtKB-KW"/>
</dbReference>
<feature type="disulfide bond" evidence="6 7">
    <location>
        <begin position="540"/>
        <end position="558"/>
    </location>
</feature>
<dbReference type="CDD" id="cd06461">
    <property type="entry name" value="M2_ACE"/>
    <property type="match status" value="1"/>
</dbReference>
<dbReference type="GO" id="GO:0046872">
    <property type="term" value="F:metal ion binding"/>
    <property type="evidence" value="ECO:0007669"/>
    <property type="project" value="UniProtKB-KW"/>
</dbReference>
<evidence type="ECO:0000256" key="5">
    <source>
        <dbReference type="PIRSR" id="PIRSR601548-10"/>
    </source>
</evidence>
<evidence type="ECO:0000256" key="6">
    <source>
        <dbReference type="PIRSR" id="PIRSR601548-4"/>
    </source>
</evidence>
<dbReference type="Pfam" id="PF01401">
    <property type="entry name" value="Peptidase_M2"/>
    <property type="match status" value="1"/>
</dbReference>
<evidence type="ECO:0000256" key="4">
    <source>
        <dbReference type="ARBA" id="ARBA00023180"/>
    </source>
</evidence>
<evidence type="ECO:0000313" key="11">
    <source>
        <dbReference type="Proteomes" id="UP000007801"/>
    </source>
</evidence>
<evidence type="ECO:0000256" key="3">
    <source>
        <dbReference type="ARBA" id="ARBA00023157"/>
    </source>
</evidence>
<dbReference type="EC" id="3.4.-.-" evidence="8"/>
<keyword evidence="11" id="KW-1185">Reference proteome</keyword>
<evidence type="ECO:0000256" key="2">
    <source>
        <dbReference type="ARBA" id="ARBA00022729"/>
    </source>
</evidence>
<feature type="glycosylation site" description="N-linked (GlcNAc...) asparagine; partial" evidence="5">
    <location>
        <position position="341"/>
    </location>
</feature>
<dbReference type="PANTHER" id="PTHR10514">
    <property type="entry name" value="ANGIOTENSIN-CONVERTING ENZYME"/>
    <property type="match status" value="1"/>
</dbReference>
<accession>B3MN06</accession>
<dbReference type="HOGENOM" id="CLU_014364_3_3_1"/>
<proteinExistence type="inferred from homology"/>
<evidence type="ECO:0000256" key="7">
    <source>
        <dbReference type="PROSITE-ProRule" id="PRU01355"/>
    </source>
</evidence>
<evidence type="ECO:0000256" key="8">
    <source>
        <dbReference type="RuleBase" id="RU361144"/>
    </source>
</evidence>
<gene>
    <name evidence="10" type="primary">Dana\GF14269</name>
    <name evidence="10" type="synonym">dana_GLEANR_15031</name>
    <name evidence="10" type="ORF">GF14269</name>
</gene>
<dbReference type="GO" id="GO:0004180">
    <property type="term" value="F:carboxypeptidase activity"/>
    <property type="evidence" value="ECO:0007669"/>
    <property type="project" value="UniProtKB-KW"/>
</dbReference>
<name>B3MN06_DROAN</name>
<dbReference type="GO" id="GO:0008237">
    <property type="term" value="F:metallopeptidase activity"/>
    <property type="evidence" value="ECO:0007669"/>
    <property type="project" value="UniProtKB-KW"/>
</dbReference>
<keyword evidence="2 9" id="KW-0732">Signal</keyword>
<dbReference type="eggNOG" id="KOG3690">
    <property type="taxonomic scope" value="Eukaryota"/>
</dbReference>
<dbReference type="SUPFAM" id="SSF55486">
    <property type="entry name" value="Metalloproteases ('zincins'), catalytic domain"/>
    <property type="match status" value="1"/>
</dbReference>
<keyword evidence="8" id="KW-0862">Zinc</keyword>
<dbReference type="FunCoup" id="B3MN06">
    <property type="interactions" value="2"/>
</dbReference>
<feature type="signal peptide" evidence="9">
    <location>
        <begin position="1"/>
        <end position="28"/>
    </location>
</feature>
<dbReference type="AlphaFoldDB" id="B3MN06"/>
<dbReference type="InterPro" id="IPR001548">
    <property type="entry name" value="Peptidase_M2"/>
</dbReference>
<dbReference type="GO" id="GO:0005615">
    <property type="term" value="C:extracellular space"/>
    <property type="evidence" value="ECO:0007669"/>
    <property type="project" value="TreeGrafter"/>
</dbReference>
<keyword evidence="4 5" id="KW-0325">Glycoprotein</keyword>
<feature type="disulfide bond" evidence="6 7">
    <location>
        <begin position="354"/>
        <end position="372"/>
    </location>
</feature>
<dbReference type="STRING" id="7217.B3MN06"/>
<dbReference type="GO" id="GO:0005886">
    <property type="term" value="C:plasma membrane"/>
    <property type="evidence" value="ECO:0007669"/>
    <property type="project" value="TreeGrafter"/>
</dbReference>
<keyword evidence="8" id="KW-0479">Metal-binding</keyword>
<feature type="disulfide bond" evidence="6 7">
    <location>
        <begin position="147"/>
        <end position="155"/>
    </location>
</feature>
<keyword evidence="8" id="KW-0482">Metalloprotease</keyword>
<dbReference type="GO" id="GO:0008241">
    <property type="term" value="F:peptidyl-dipeptidase activity"/>
    <property type="evidence" value="ECO:0007669"/>
    <property type="project" value="InterPro"/>
</dbReference>
<evidence type="ECO:0000256" key="9">
    <source>
        <dbReference type="SAM" id="SignalP"/>
    </source>
</evidence>
<comment type="similarity">
    <text evidence="1 7 8">Belongs to the peptidase M2 family.</text>
</comment>
<dbReference type="Proteomes" id="UP000007801">
    <property type="component" value="Unassembled WGS sequence"/>
</dbReference>
<reference evidence="10 11" key="1">
    <citation type="journal article" date="2007" name="Nature">
        <title>Evolution of genes and genomes on the Drosophila phylogeny.</title>
        <authorList>
            <consortium name="Drosophila 12 Genomes Consortium"/>
            <person name="Clark A.G."/>
            <person name="Eisen M.B."/>
            <person name="Smith D.R."/>
            <person name="Bergman C.M."/>
            <person name="Oliver B."/>
            <person name="Markow T.A."/>
            <person name="Kaufman T.C."/>
            <person name="Kellis M."/>
            <person name="Gelbart W."/>
            <person name="Iyer V.N."/>
            <person name="Pollard D.A."/>
            <person name="Sackton T.B."/>
            <person name="Larracuente A.M."/>
            <person name="Singh N.D."/>
            <person name="Abad J.P."/>
            <person name="Abt D.N."/>
            <person name="Adryan B."/>
            <person name="Aguade M."/>
            <person name="Akashi H."/>
            <person name="Anderson W.W."/>
            <person name="Aquadro C.F."/>
            <person name="Ardell D.H."/>
            <person name="Arguello R."/>
            <person name="Artieri C.G."/>
            <person name="Barbash D.A."/>
            <person name="Barker D."/>
            <person name="Barsanti P."/>
            <person name="Batterham P."/>
            <person name="Batzoglou S."/>
            <person name="Begun D."/>
            <person name="Bhutkar A."/>
            <person name="Blanco E."/>
            <person name="Bosak S.A."/>
            <person name="Bradley R.K."/>
            <person name="Brand A.D."/>
            <person name="Brent M.R."/>
            <person name="Brooks A.N."/>
            <person name="Brown R.H."/>
            <person name="Butlin R.K."/>
            <person name="Caggese C."/>
            <person name="Calvi B.R."/>
            <person name="Bernardo de Carvalho A."/>
            <person name="Caspi A."/>
            <person name="Castrezana S."/>
            <person name="Celniker S.E."/>
            <person name="Chang J.L."/>
            <person name="Chapple C."/>
            <person name="Chatterji S."/>
            <person name="Chinwalla A."/>
            <person name="Civetta A."/>
            <person name="Clifton S.W."/>
            <person name="Comeron J.M."/>
            <person name="Costello J.C."/>
            <person name="Coyne J.A."/>
            <person name="Daub J."/>
            <person name="David R.G."/>
            <person name="Delcher A.L."/>
            <person name="Delehaunty K."/>
            <person name="Do C.B."/>
            <person name="Ebling H."/>
            <person name="Edwards K."/>
            <person name="Eickbush T."/>
            <person name="Evans J.D."/>
            <person name="Filipski A."/>
            <person name="Findeiss S."/>
            <person name="Freyhult E."/>
            <person name="Fulton L."/>
            <person name="Fulton R."/>
            <person name="Garcia A.C."/>
            <person name="Gardiner A."/>
            <person name="Garfield D.A."/>
            <person name="Garvin B.E."/>
            <person name="Gibson G."/>
            <person name="Gilbert D."/>
            <person name="Gnerre S."/>
            <person name="Godfrey J."/>
            <person name="Good R."/>
            <person name="Gotea V."/>
            <person name="Gravely B."/>
            <person name="Greenberg A.J."/>
            <person name="Griffiths-Jones S."/>
            <person name="Gross S."/>
            <person name="Guigo R."/>
            <person name="Gustafson E.A."/>
            <person name="Haerty W."/>
            <person name="Hahn M.W."/>
            <person name="Halligan D.L."/>
            <person name="Halpern A.L."/>
            <person name="Halter G.M."/>
            <person name="Han M.V."/>
            <person name="Heger A."/>
            <person name="Hillier L."/>
            <person name="Hinrichs A.S."/>
            <person name="Holmes I."/>
            <person name="Hoskins R.A."/>
            <person name="Hubisz M.J."/>
            <person name="Hultmark D."/>
            <person name="Huntley M.A."/>
            <person name="Jaffe D.B."/>
            <person name="Jagadeeshan S."/>
            <person name="Jeck W.R."/>
            <person name="Johnson J."/>
            <person name="Jones C.D."/>
            <person name="Jordan W.C."/>
            <person name="Karpen G.H."/>
            <person name="Kataoka E."/>
            <person name="Keightley P.D."/>
            <person name="Kheradpour P."/>
            <person name="Kirkness E.F."/>
            <person name="Koerich L.B."/>
            <person name="Kristiansen K."/>
            <person name="Kudrna D."/>
            <person name="Kulathinal R.J."/>
            <person name="Kumar S."/>
            <person name="Kwok R."/>
            <person name="Lander E."/>
            <person name="Langley C.H."/>
            <person name="Lapoint R."/>
            <person name="Lazzaro B.P."/>
            <person name="Lee S.J."/>
            <person name="Levesque L."/>
            <person name="Li R."/>
            <person name="Lin C.F."/>
            <person name="Lin M.F."/>
            <person name="Lindblad-Toh K."/>
            <person name="Llopart A."/>
            <person name="Long M."/>
            <person name="Low L."/>
            <person name="Lozovsky E."/>
            <person name="Lu J."/>
            <person name="Luo M."/>
            <person name="Machado C.A."/>
            <person name="Makalowski W."/>
            <person name="Marzo M."/>
            <person name="Matsuda M."/>
            <person name="Matzkin L."/>
            <person name="McAllister B."/>
            <person name="McBride C.S."/>
            <person name="McKernan B."/>
            <person name="McKernan K."/>
            <person name="Mendez-Lago M."/>
            <person name="Minx P."/>
            <person name="Mollenhauer M.U."/>
            <person name="Montooth K."/>
            <person name="Mount S.M."/>
            <person name="Mu X."/>
            <person name="Myers E."/>
            <person name="Negre B."/>
            <person name="Newfeld S."/>
            <person name="Nielsen R."/>
            <person name="Noor M.A."/>
            <person name="O'Grady P."/>
            <person name="Pachter L."/>
            <person name="Papaceit M."/>
            <person name="Parisi M.J."/>
            <person name="Parisi M."/>
            <person name="Parts L."/>
            <person name="Pedersen J.S."/>
            <person name="Pesole G."/>
            <person name="Phillippy A.M."/>
            <person name="Ponting C.P."/>
            <person name="Pop M."/>
            <person name="Porcelli D."/>
            <person name="Powell J.R."/>
            <person name="Prohaska S."/>
            <person name="Pruitt K."/>
            <person name="Puig M."/>
            <person name="Quesneville H."/>
            <person name="Ram K.R."/>
            <person name="Rand D."/>
            <person name="Rasmussen M.D."/>
            <person name="Reed L.K."/>
            <person name="Reenan R."/>
            <person name="Reily A."/>
            <person name="Remington K.A."/>
            <person name="Rieger T.T."/>
            <person name="Ritchie M.G."/>
            <person name="Robin C."/>
            <person name="Rogers Y.H."/>
            <person name="Rohde C."/>
            <person name="Rozas J."/>
            <person name="Rubenfield M.J."/>
            <person name="Ruiz A."/>
            <person name="Russo S."/>
            <person name="Salzberg S.L."/>
            <person name="Sanchez-Gracia A."/>
            <person name="Saranga D.J."/>
            <person name="Sato H."/>
            <person name="Schaeffer S.W."/>
            <person name="Schatz M.C."/>
            <person name="Schlenke T."/>
            <person name="Schwartz R."/>
            <person name="Segarra C."/>
            <person name="Singh R.S."/>
            <person name="Sirot L."/>
            <person name="Sirota M."/>
            <person name="Sisneros N.B."/>
            <person name="Smith C.D."/>
            <person name="Smith T.F."/>
            <person name="Spieth J."/>
            <person name="Stage D.E."/>
            <person name="Stark A."/>
            <person name="Stephan W."/>
            <person name="Strausberg R.L."/>
            <person name="Strempel S."/>
            <person name="Sturgill D."/>
            <person name="Sutton G."/>
            <person name="Sutton G.G."/>
            <person name="Tao W."/>
            <person name="Teichmann S."/>
            <person name="Tobari Y.N."/>
            <person name="Tomimura Y."/>
            <person name="Tsolas J.M."/>
            <person name="Valente V.L."/>
            <person name="Venter E."/>
            <person name="Venter J.C."/>
            <person name="Vicario S."/>
            <person name="Vieira F.G."/>
            <person name="Vilella A.J."/>
            <person name="Villasante A."/>
            <person name="Walenz B."/>
            <person name="Wang J."/>
            <person name="Wasserman M."/>
            <person name="Watts T."/>
            <person name="Wilson D."/>
            <person name="Wilson R.K."/>
            <person name="Wing R.A."/>
            <person name="Wolfner M.F."/>
            <person name="Wong A."/>
            <person name="Wong G.K."/>
            <person name="Wu C.I."/>
            <person name="Wu G."/>
            <person name="Yamamoto D."/>
            <person name="Yang H.P."/>
            <person name="Yang S.P."/>
            <person name="Yorke J.A."/>
            <person name="Yoshida K."/>
            <person name="Zdobnov E."/>
            <person name="Zhang P."/>
            <person name="Zhang Y."/>
            <person name="Zimin A.V."/>
            <person name="Baldwin J."/>
            <person name="Abdouelleil A."/>
            <person name="Abdulkadir J."/>
            <person name="Abebe A."/>
            <person name="Abera B."/>
            <person name="Abreu J."/>
            <person name="Acer S.C."/>
            <person name="Aftuck L."/>
            <person name="Alexander A."/>
            <person name="An P."/>
            <person name="Anderson E."/>
            <person name="Anderson S."/>
            <person name="Arachi H."/>
            <person name="Azer M."/>
            <person name="Bachantsang P."/>
            <person name="Barry A."/>
            <person name="Bayul T."/>
            <person name="Berlin A."/>
            <person name="Bessette D."/>
            <person name="Bloom T."/>
            <person name="Blye J."/>
            <person name="Boguslavskiy L."/>
            <person name="Bonnet C."/>
            <person name="Boukhgalter B."/>
            <person name="Bourzgui I."/>
            <person name="Brown A."/>
            <person name="Cahill P."/>
            <person name="Channer S."/>
            <person name="Cheshatsang Y."/>
            <person name="Chuda L."/>
            <person name="Citroen M."/>
            <person name="Collymore A."/>
            <person name="Cooke P."/>
            <person name="Costello M."/>
            <person name="D'Aco K."/>
            <person name="Daza R."/>
            <person name="De Haan G."/>
            <person name="DeGray S."/>
            <person name="DeMaso C."/>
            <person name="Dhargay N."/>
            <person name="Dooley K."/>
            <person name="Dooley E."/>
            <person name="Doricent M."/>
            <person name="Dorje P."/>
            <person name="Dorjee K."/>
            <person name="Dupes A."/>
            <person name="Elong R."/>
            <person name="Falk J."/>
            <person name="Farina A."/>
            <person name="Faro S."/>
            <person name="Ferguson D."/>
            <person name="Fisher S."/>
            <person name="Foley C.D."/>
            <person name="Franke A."/>
            <person name="Friedrich D."/>
            <person name="Gadbois L."/>
            <person name="Gearin G."/>
            <person name="Gearin C.R."/>
            <person name="Giannoukos G."/>
            <person name="Goode T."/>
            <person name="Graham J."/>
            <person name="Grandbois E."/>
            <person name="Grewal S."/>
            <person name="Gyaltsen K."/>
            <person name="Hafez N."/>
            <person name="Hagos B."/>
            <person name="Hall J."/>
            <person name="Henson C."/>
            <person name="Hollinger A."/>
            <person name="Honan T."/>
            <person name="Huard M.D."/>
            <person name="Hughes L."/>
            <person name="Hurhula B."/>
            <person name="Husby M.E."/>
            <person name="Kamat A."/>
            <person name="Kanga B."/>
            <person name="Kashin S."/>
            <person name="Khazanovich D."/>
            <person name="Kisner P."/>
            <person name="Lance K."/>
            <person name="Lara M."/>
            <person name="Lee W."/>
            <person name="Lennon N."/>
            <person name="Letendre F."/>
            <person name="LeVine R."/>
            <person name="Lipovsky A."/>
            <person name="Liu X."/>
            <person name="Liu J."/>
            <person name="Liu S."/>
            <person name="Lokyitsang T."/>
            <person name="Lokyitsang Y."/>
            <person name="Lubonja R."/>
            <person name="Lui A."/>
            <person name="MacDonald P."/>
            <person name="Magnisalis V."/>
            <person name="Maru K."/>
            <person name="Matthews C."/>
            <person name="McCusker W."/>
            <person name="McDonough S."/>
            <person name="Mehta T."/>
            <person name="Meldrim J."/>
            <person name="Meneus L."/>
            <person name="Mihai O."/>
            <person name="Mihalev A."/>
            <person name="Mihova T."/>
            <person name="Mittelman R."/>
            <person name="Mlenga V."/>
            <person name="Montmayeur A."/>
            <person name="Mulrain L."/>
            <person name="Navidi A."/>
            <person name="Naylor J."/>
            <person name="Negash T."/>
            <person name="Nguyen T."/>
            <person name="Nguyen N."/>
            <person name="Nicol R."/>
            <person name="Norbu C."/>
            <person name="Norbu N."/>
            <person name="Novod N."/>
            <person name="O'Neill B."/>
            <person name="Osman S."/>
            <person name="Markiewicz E."/>
            <person name="Oyono O.L."/>
            <person name="Patti C."/>
            <person name="Phunkhang P."/>
            <person name="Pierre F."/>
            <person name="Priest M."/>
            <person name="Raghuraman S."/>
            <person name="Rege F."/>
            <person name="Reyes R."/>
            <person name="Rise C."/>
            <person name="Rogov P."/>
            <person name="Ross K."/>
            <person name="Ryan E."/>
            <person name="Settipalli S."/>
            <person name="Shea T."/>
            <person name="Sherpa N."/>
            <person name="Shi L."/>
            <person name="Shih D."/>
            <person name="Sparrow T."/>
            <person name="Spaulding J."/>
            <person name="Stalker J."/>
            <person name="Stange-Thomann N."/>
            <person name="Stavropoulos S."/>
            <person name="Stone C."/>
            <person name="Strader C."/>
            <person name="Tesfaye S."/>
            <person name="Thomson T."/>
            <person name="Thoulutsang Y."/>
            <person name="Thoulutsang D."/>
            <person name="Topham K."/>
            <person name="Topping I."/>
            <person name="Tsamla T."/>
            <person name="Vassiliev H."/>
            <person name="Vo A."/>
            <person name="Wangchuk T."/>
            <person name="Wangdi T."/>
            <person name="Weiand M."/>
            <person name="Wilkinson J."/>
            <person name="Wilson A."/>
            <person name="Yadav S."/>
            <person name="Young G."/>
            <person name="Yu Q."/>
            <person name="Zembek L."/>
            <person name="Zhong D."/>
            <person name="Zimmer A."/>
            <person name="Zwirko Z."/>
            <person name="Jaffe D.B."/>
            <person name="Alvarez P."/>
            <person name="Brockman W."/>
            <person name="Butler J."/>
            <person name="Chin C."/>
            <person name="Gnerre S."/>
            <person name="Grabherr M."/>
            <person name="Kleber M."/>
            <person name="Mauceli E."/>
            <person name="MacCallum I."/>
        </authorList>
    </citation>
    <scope>NUCLEOTIDE SEQUENCE [LARGE SCALE GENOMIC DNA]</scope>
    <source>
        <strain evidence="11">Tucson 14024-0371.13</strain>
    </source>
</reference>
<feature type="chain" id="PRO_5006454848" description="Angiotensin-converting enzyme" evidence="9">
    <location>
        <begin position="29"/>
        <end position="625"/>
    </location>
</feature>
<protein>
    <recommendedName>
        <fullName evidence="8">Angiotensin-converting enzyme</fullName>
        <ecNumber evidence="8">3.4.-.-</ecNumber>
    </recommendedName>
</protein>
<dbReference type="KEGG" id="dan:6497097"/>
<keyword evidence="3 6" id="KW-1015">Disulfide bond</keyword>
<sequence>MNPLIELRKCGNMWLCLGVLLLVGLSQAINPLPDPVFETFLNETNQQLAVIYDQAVLAQLLSELRGPNDLVALLEIEVTDEKLLKFVRILTTRKAKFKRLGLGDALQKRQLAKFPQLGYEALPSRDLDRVYALASKLSDNYKNVNLCAYRQPSNCSLKLIPDIQSIVQASRDLEEIEYYWFEWRNRTGLATRPQFVAFMDLYKKTAQLNGYPRAEDYWFRSLELEAKDSMALLDHIMHGLRPLFLQFHAHVRGSLRKMHGEHLVPRNRPYPQHLAEVFIGNAFRRVEAEWYMDLPSPLTGLLNITQEMHRQGLTTTQRIFWNVAEYFRGLGFPLLESSLWNFAQPVSFGDDDRCWHKAWRYYALPRMNFTYCPLKDEERFFNMFEAQSDVHFYRSASVQPTLFQEEPFPNFSDAIGKCFSLAASSPRYLQKLGLIREKKWKELPARLNRLYILGLRTIFLLPVFYVLDRYRVEVLSGHIAADDNEAYWRFTEYYTGARAPTKRTNEQFDVPAKLLMEVDDQYASHFLSIVLQFQLLKKFCIQSGQFERDNPRKPLDLCDLSDHREVGGVLKKAMSLGSSVHYREVLRELVGEPEISVDGLLTYFQPFHDWLQQENLKNGLEVGWI</sequence>
<keyword evidence="8 10" id="KW-0121">Carboxypeptidase</keyword>
<dbReference type="PANTHER" id="PTHR10514:SF44">
    <property type="entry name" value="ANGIOTENSIN-CONVERTING ENZYME-RELATED"/>
    <property type="match status" value="1"/>
</dbReference>
<dbReference type="PRINTS" id="PR00791">
    <property type="entry name" value="PEPDIPTASEA"/>
</dbReference>
<dbReference type="InParanoid" id="B3MN06"/>
<dbReference type="GeneID" id="6497097"/>